<evidence type="ECO:0000256" key="5">
    <source>
        <dbReference type="ARBA" id="ARBA00022917"/>
    </source>
</evidence>
<dbReference type="HOGENOM" id="CLU_035267_1_1_1"/>
<evidence type="ECO:0000256" key="1">
    <source>
        <dbReference type="ARBA" id="ARBA00013160"/>
    </source>
</evidence>
<dbReference type="InterPro" id="IPR050489">
    <property type="entry name" value="Tyr-tRNA_synthase"/>
</dbReference>
<dbReference type="EC" id="6.1.1.1" evidence="1"/>
<dbReference type="PIRSF" id="PIRSF006588">
    <property type="entry name" value="TyrRS_arch_euk"/>
    <property type="match status" value="1"/>
</dbReference>
<evidence type="ECO:0000256" key="8">
    <source>
        <dbReference type="ARBA" id="ARBA00048248"/>
    </source>
</evidence>
<dbReference type="GO" id="GO:0004831">
    <property type="term" value="F:tyrosine-tRNA ligase activity"/>
    <property type="evidence" value="ECO:0000318"/>
    <property type="project" value="GO_Central"/>
</dbReference>
<comment type="catalytic activity">
    <reaction evidence="8">
        <text>tRNA(Tyr) + L-tyrosine + ATP = L-tyrosyl-tRNA(Tyr) + AMP + diphosphate + H(+)</text>
        <dbReference type="Rhea" id="RHEA:10220"/>
        <dbReference type="Rhea" id="RHEA-COMP:9706"/>
        <dbReference type="Rhea" id="RHEA-COMP:9707"/>
        <dbReference type="ChEBI" id="CHEBI:15378"/>
        <dbReference type="ChEBI" id="CHEBI:30616"/>
        <dbReference type="ChEBI" id="CHEBI:33019"/>
        <dbReference type="ChEBI" id="CHEBI:58315"/>
        <dbReference type="ChEBI" id="CHEBI:78442"/>
        <dbReference type="ChEBI" id="CHEBI:78536"/>
        <dbReference type="ChEBI" id="CHEBI:456215"/>
        <dbReference type="EC" id="6.1.1.1"/>
    </reaction>
</comment>
<reference evidence="10 12" key="2">
    <citation type="journal article" date="2014" name="BMC Genomics">
        <title>An improved genome release (version Mt4.0) for the model legume Medicago truncatula.</title>
        <authorList>
            <person name="Tang H."/>
            <person name="Krishnakumar V."/>
            <person name="Bidwell S."/>
            <person name="Rosen B."/>
            <person name="Chan A."/>
            <person name="Zhou S."/>
            <person name="Gentzbittel L."/>
            <person name="Childs K.L."/>
            <person name="Yandell M."/>
            <person name="Gundlach H."/>
            <person name="Mayer K.F."/>
            <person name="Schwartz D.C."/>
            <person name="Town C.D."/>
        </authorList>
    </citation>
    <scope>GENOME REANNOTATION</scope>
    <source>
        <strain evidence="10">A17</strain>
        <strain evidence="11 12">cv. Jemalong A17</strain>
    </source>
</reference>
<keyword evidence="5 9" id="KW-0648">Protein biosynthesis</keyword>
<dbReference type="GO" id="GO:0005524">
    <property type="term" value="F:ATP binding"/>
    <property type="evidence" value="ECO:0007669"/>
    <property type="project" value="UniProtKB-KW"/>
</dbReference>
<dbReference type="AlphaFoldDB" id="A0A072VD37"/>
<keyword evidence="6 9" id="KW-0030">Aminoacyl-tRNA synthetase</keyword>
<dbReference type="FunFam" id="3.40.50.620:FF:000103">
    <property type="entry name" value="tyrosine--tRNA ligase 1, cytoplasmic"/>
    <property type="match status" value="1"/>
</dbReference>
<dbReference type="EnsemblPlants" id="KEH39717">
    <property type="protein sequence ID" value="KEH39717"/>
    <property type="gene ID" value="MTR_1g007325"/>
</dbReference>
<dbReference type="Proteomes" id="UP000002051">
    <property type="component" value="Unassembled WGS sequence"/>
</dbReference>
<reference evidence="10 12" key="1">
    <citation type="journal article" date="2011" name="Nature">
        <title>The Medicago genome provides insight into the evolution of rhizobial symbioses.</title>
        <authorList>
            <person name="Young N.D."/>
            <person name="Debelle F."/>
            <person name="Oldroyd G.E."/>
            <person name="Geurts R."/>
            <person name="Cannon S.B."/>
            <person name="Udvardi M.K."/>
            <person name="Benedito V.A."/>
            <person name="Mayer K.F."/>
            <person name="Gouzy J."/>
            <person name="Schoof H."/>
            <person name="Van de Peer Y."/>
            <person name="Proost S."/>
            <person name="Cook D.R."/>
            <person name="Meyers B.C."/>
            <person name="Spannagl M."/>
            <person name="Cheung F."/>
            <person name="De Mita S."/>
            <person name="Krishnakumar V."/>
            <person name="Gundlach H."/>
            <person name="Zhou S."/>
            <person name="Mudge J."/>
            <person name="Bharti A.K."/>
            <person name="Murray J.D."/>
            <person name="Naoumkina M.A."/>
            <person name="Rosen B."/>
            <person name="Silverstein K.A."/>
            <person name="Tang H."/>
            <person name="Rombauts S."/>
            <person name="Zhao P.X."/>
            <person name="Zhou P."/>
            <person name="Barbe V."/>
            <person name="Bardou P."/>
            <person name="Bechner M."/>
            <person name="Bellec A."/>
            <person name="Berger A."/>
            <person name="Berges H."/>
            <person name="Bidwell S."/>
            <person name="Bisseling T."/>
            <person name="Choisne N."/>
            <person name="Couloux A."/>
            <person name="Denny R."/>
            <person name="Deshpande S."/>
            <person name="Dai X."/>
            <person name="Doyle J.J."/>
            <person name="Dudez A.M."/>
            <person name="Farmer A.D."/>
            <person name="Fouteau S."/>
            <person name="Franken C."/>
            <person name="Gibelin C."/>
            <person name="Gish J."/>
            <person name="Goldstein S."/>
            <person name="Gonzalez A.J."/>
            <person name="Green P.J."/>
            <person name="Hallab A."/>
            <person name="Hartog M."/>
            <person name="Hua A."/>
            <person name="Humphray S.J."/>
            <person name="Jeong D.H."/>
            <person name="Jing Y."/>
            <person name="Jocker A."/>
            <person name="Kenton S.M."/>
            <person name="Kim D.J."/>
            <person name="Klee K."/>
            <person name="Lai H."/>
            <person name="Lang C."/>
            <person name="Lin S."/>
            <person name="Macmil S.L."/>
            <person name="Magdelenat G."/>
            <person name="Matthews L."/>
            <person name="McCorrison J."/>
            <person name="Monaghan E.L."/>
            <person name="Mun J.H."/>
            <person name="Najar F.Z."/>
            <person name="Nicholson C."/>
            <person name="Noirot C."/>
            <person name="O'Bleness M."/>
            <person name="Paule C.R."/>
            <person name="Poulain J."/>
            <person name="Prion F."/>
            <person name="Qin B."/>
            <person name="Qu C."/>
            <person name="Retzel E.F."/>
            <person name="Riddle C."/>
            <person name="Sallet E."/>
            <person name="Samain S."/>
            <person name="Samson N."/>
            <person name="Sanders I."/>
            <person name="Saurat O."/>
            <person name="Scarpelli C."/>
            <person name="Schiex T."/>
            <person name="Segurens B."/>
            <person name="Severin A.J."/>
            <person name="Sherrier D.J."/>
            <person name="Shi R."/>
            <person name="Sims S."/>
            <person name="Singer S.R."/>
            <person name="Sinharoy S."/>
            <person name="Sterck L."/>
            <person name="Viollet A."/>
            <person name="Wang B.B."/>
            <person name="Wang K."/>
            <person name="Wang M."/>
            <person name="Wang X."/>
            <person name="Warfsmann J."/>
            <person name="Weissenbach J."/>
            <person name="White D.D."/>
            <person name="White J.D."/>
            <person name="Wiley G.B."/>
            <person name="Wincker P."/>
            <person name="Xing Y."/>
            <person name="Yang L."/>
            <person name="Yao Z."/>
            <person name="Ying F."/>
            <person name="Zhai J."/>
            <person name="Zhou L."/>
            <person name="Zuber A."/>
            <person name="Denarie J."/>
            <person name="Dixon R.A."/>
            <person name="May G.D."/>
            <person name="Schwartz D.C."/>
            <person name="Rogers J."/>
            <person name="Quetier F."/>
            <person name="Town C.D."/>
            <person name="Roe B.A."/>
        </authorList>
    </citation>
    <scope>NUCLEOTIDE SEQUENCE [LARGE SCALE GENOMIC DNA]</scope>
    <source>
        <strain evidence="10">A17</strain>
        <strain evidence="11 12">cv. Jemalong A17</strain>
    </source>
</reference>
<reference evidence="11" key="3">
    <citation type="submission" date="2015-04" db="UniProtKB">
        <authorList>
            <consortium name="EnsemblPlants"/>
        </authorList>
    </citation>
    <scope>IDENTIFICATION</scope>
    <source>
        <strain evidence="11">cv. Jemalong A17</strain>
    </source>
</reference>
<dbReference type="InterPro" id="IPR014729">
    <property type="entry name" value="Rossmann-like_a/b/a_fold"/>
</dbReference>
<sequence>MIEVWKAIGMDMEGGKVEFLWSSKEIDARADEYWPLVLDIAQKFSVQRILSCSEIMGRSENMKNPLVLLKYSIHALNVLARDYCDIIKRKNKPVILSHNMLPGPQQGQEKMSKSDPLSCIFMEDEEADVNVKIKKAYCPPKITEGNPCLDYIKQLVLPWFNEFTVERSADNGGNKTFKSFEELVADYEIGELHPADLKPALSKSLNKILEPVRLHFRTNKEAKELLKKVKAYKITK</sequence>
<dbReference type="InterPro" id="IPR002305">
    <property type="entry name" value="aa-tRNA-synth_Ic"/>
</dbReference>
<keyword evidence="3 9" id="KW-0547">Nucleotide-binding</keyword>
<protein>
    <recommendedName>
        <fullName evidence="1">tyrosine--tRNA ligase</fullName>
        <ecNumber evidence="1">6.1.1.1</ecNumber>
    </recommendedName>
    <alternativeName>
        <fullName evidence="7">Tyrosyl-tRNA synthetase</fullName>
    </alternativeName>
</protein>
<evidence type="ECO:0000313" key="10">
    <source>
        <dbReference type="EMBL" id="KEH39717.1"/>
    </source>
</evidence>
<name>A0A072VD37_MEDTR</name>
<dbReference type="InterPro" id="IPR023617">
    <property type="entry name" value="Tyr-tRNA-ligase_arc/euk-type"/>
</dbReference>
<evidence type="ECO:0000256" key="2">
    <source>
        <dbReference type="ARBA" id="ARBA00022598"/>
    </source>
</evidence>
<dbReference type="EMBL" id="CM001217">
    <property type="protein sequence ID" value="KEH39717.1"/>
    <property type="molecule type" value="Genomic_DNA"/>
</dbReference>
<dbReference type="Gene3D" id="3.40.50.620">
    <property type="entry name" value="HUPs"/>
    <property type="match status" value="2"/>
</dbReference>
<evidence type="ECO:0000256" key="7">
    <source>
        <dbReference type="ARBA" id="ARBA00033323"/>
    </source>
</evidence>
<evidence type="ECO:0000256" key="6">
    <source>
        <dbReference type="ARBA" id="ARBA00023146"/>
    </source>
</evidence>
<dbReference type="GO" id="GO:0006437">
    <property type="term" value="P:tyrosyl-tRNA aminoacylation"/>
    <property type="evidence" value="ECO:0000318"/>
    <property type="project" value="GO_Central"/>
</dbReference>
<dbReference type="GO" id="GO:0005737">
    <property type="term" value="C:cytoplasm"/>
    <property type="evidence" value="ECO:0000318"/>
    <property type="project" value="GO_Central"/>
</dbReference>
<keyword evidence="2 9" id="KW-0436">Ligase</keyword>
<evidence type="ECO:0000313" key="11">
    <source>
        <dbReference type="EnsemblPlants" id="KEH39717"/>
    </source>
</evidence>
<evidence type="ECO:0000256" key="4">
    <source>
        <dbReference type="ARBA" id="ARBA00022840"/>
    </source>
</evidence>
<dbReference type="Pfam" id="PF00579">
    <property type="entry name" value="tRNA-synt_1b"/>
    <property type="match status" value="1"/>
</dbReference>
<dbReference type="PANTHER" id="PTHR46264:SF4">
    <property type="entry name" value="TYROSINE--TRNA LIGASE, CYTOPLASMIC"/>
    <property type="match status" value="1"/>
</dbReference>
<proteinExistence type="inferred from homology"/>
<dbReference type="SUPFAM" id="SSF52374">
    <property type="entry name" value="Nucleotidylyl transferase"/>
    <property type="match status" value="1"/>
</dbReference>
<accession>A0A072VD37</accession>
<keyword evidence="12" id="KW-1185">Reference proteome</keyword>
<evidence type="ECO:0000256" key="3">
    <source>
        <dbReference type="ARBA" id="ARBA00022741"/>
    </source>
</evidence>
<keyword evidence="4 9" id="KW-0067">ATP-binding</keyword>
<dbReference type="PANTHER" id="PTHR46264">
    <property type="entry name" value="TYROSINE-TRNA LIGASE"/>
    <property type="match status" value="1"/>
</dbReference>
<gene>
    <name evidence="10" type="ordered locus">MTR_1g007325</name>
</gene>
<comment type="similarity">
    <text evidence="9">Belongs to the class-I aminoacyl-tRNA synthetase family.</text>
</comment>
<organism evidence="10 12">
    <name type="scientific">Medicago truncatula</name>
    <name type="common">Barrel medic</name>
    <name type="synonym">Medicago tribuloides</name>
    <dbReference type="NCBI Taxonomy" id="3880"/>
    <lineage>
        <taxon>Eukaryota</taxon>
        <taxon>Viridiplantae</taxon>
        <taxon>Streptophyta</taxon>
        <taxon>Embryophyta</taxon>
        <taxon>Tracheophyta</taxon>
        <taxon>Spermatophyta</taxon>
        <taxon>Magnoliopsida</taxon>
        <taxon>eudicotyledons</taxon>
        <taxon>Gunneridae</taxon>
        <taxon>Pentapetalae</taxon>
        <taxon>rosids</taxon>
        <taxon>fabids</taxon>
        <taxon>Fabales</taxon>
        <taxon>Fabaceae</taxon>
        <taxon>Papilionoideae</taxon>
        <taxon>50 kb inversion clade</taxon>
        <taxon>NPAAA clade</taxon>
        <taxon>Hologalegina</taxon>
        <taxon>IRL clade</taxon>
        <taxon>Trifolieae</taxon>
        <taxon>Medicago</taxon>
    </lineage>
</organism>
<evidence type="ECO:0000256" key="9">
    <source>
        <dbReference type="RuleBase" id="RU363036"/>
    </source>
</evidence>
<evidence type="ECO:0000313" key="12">
    <source>
        <dbReference type="Proteomes" id="UP000002051"/>
    </source>
</evidence>
<dbReference type="STRING" id="3880.A0A072VD37"/>